<evidence type="ECO:0000313" key="13">
    <source>
        <dbReference type="Proteomes" id="UP000214606"/>
    </source>
</evidence>
<dbReference type="SMART" id="SM00091">
    <property type="entry name" value="PAS"/>
    <property type="match status" value="3"/>
</dbReference>
<dbReference type="PROSITE" id="PS50109">
    <property type="entry name" value="HIS_KIN"/>
    <property type="match status" value="1"/>
</dbReference>
<dbReference type="Pfam" id="PF00512">
    <property type="entry name" value="HisKA"/>
    <property type="match status" value="1"/>
</dbReference>
<dbReference type="Pfam" id="PF02518">
    <property type="entry name" value="HATPase_c"/>
    <property type="match status" value="1"/>
</dbReference>
<dbReference type="SUPFAM" id="SSF55785">
    <property type="entry name" value="PYP-like sensor domain (PAS domain)"/>
    <property type="match status" value="3"/>
</dbReference>
<dbReference type="SUPFAM" id="SSF55874">
    <property type="entry name" value="ATPase domain of HSP90 chaperone/DNA topoisomerase II/histidine kinase"/>
    <property type="match status" value="1"/>
</dbReference>
<keyword evidence="7" id="KW-0067">ATP-binding</keyword>
<accession>A0A223E6H0</accession>
<keyword evidence="9" id="KW-0902">Two-component regulatory system</keyword>
<sequence>MSQQIQKGVHNQTEIIYSVISNEGYFEYISSNCLKVLGYKQKELIGSNLSEYLHVEDINIFESFLYHGDDIFPCSFRFLQKNGSYIWMKTSVDVIYNHLNKDQREFVLKFAVTLADDKIDEVPKEVNPIRADGALDFVHELPCPLIISKKGKVQYANTAAVKLLVATSSEDIVGKMVFQFIDKMFHESVHETIENLHKGIDSGILEQIWTSLDGNKIYVELKSVLISYKGEQAELLVITDISSKKIYQSILQQSREKYQRLIQNSIDTIAVIHNDKWVFMNESGIKLFGAQDYLDVLGKSIYHFLHPEYHQHVKDQLDDITNGRTETIVTKQSWYTYSKKIVHTEMVCIPTTYSGEPAVQIILRDLSEHKHAEELMIRSEKLSVAGQLAAGIAHEIRNPLTAIKGFLQLMHGEIEKDNQYFEIIFSELNRIEMILSELLMLAKPQETVFEKANVKTILREVVTLLETEAILRNIVIEKKFSDENQEVVCDKNQLKQVFINLIKNAIEAMPNGGTVTISTKSENFSIMIEIKDEGEGIPKELLERLGEPFLTTKEKGTGLGLMITYKIVENHKGTIDVSSSEKGTVFTIKLPKQRECPESQIPIENKKS</sequence>
<dbReference type="KEGG" id="apak:AP3564_11870"/>
<keyword evidence="4" id="KW-0808">Transferase</keyword>
<feature type="domain" description="PAS" evidence="11">
    <location>
        <begin position="19"/>
        <end position="57"/>
    </location>
</feature>
<evidence type="ECO:0000256" key="5">
    <source>
        <dbReference type="ARBA" id="ARBA00022741"/>
    </source>
</evidence>
<dbReference type="InterPro" id="IPR013655">
    <property type="entry name" value="PAS_fold_3"/>
</dbReference>
<dbReference type="InterPro" id="IPR003594">
    <property type="entry name" value="HATPase_dom"/>
</dbReference>
<dbReference type="InterPro" id="IPR035965">
    <property type="entry name" value="PAS-like_dom_sf"/>
</dbReference>
<evidence type="ECO:0000256" key="2">
    <source>
        <dbReference type="ARBA" id="ARBA00012438"/>
    </source>
</evidence>
<dbReference type="PANTHER" id="PTHR43065:SF34">
    <property type="entry name" value="SPORULATION KINASE A"/>
    <property type="match status" value="1"/>
</dbReference>
<dbReference type="Pfam" id="PF08447">
    <property type="entry name" value="PAS_3"/>
    <property type="match status" value="1"/>
</dbReference>
<feature type="domain" description="Histidine kinase" evidence="10">
    <location>
        <begin position="391"/>
        <end position="594"/>
    </location>
</feature>
<dbReference type="GO" id="GO:0000155">
    <property type="term" value="F:phosphorelay sensor kinase activity"/>
    <property type="evidence" value="ECO:0007669"/>
    <property type="project" value="InterPro"/>
</dbReference>
<evidence type="ECO:0000256" key="9">
    <source>
        <dbReference type="ARBA" id="ARBA00023012"/>
    </source>
</evidence>
<dbReference type="CDD" id="cd00130">
    <property type="entry name" value="PAS"/>
    <property type="match status" value="3"/>
</dbReference>
<keyword evidence="3" id="KW-0597">Phosphoprotein</keyword>
<dbReference type="GO" id="GO:0030435">
    <property type="term" value="P:sporulation resulting in formation of a cellular spore"/>
    <property type="evidence" value="ECO:0007669"/>
    <property type="project" value="UniProtKB-KW"/>
</dbReference>
<dbReference type="InterPro" id="IPR004358">
    <property type="entry name" value="Sig_transdc_His_kin-like_C"/>
</dbReference>
<dbReference type="PROSITE" id="PS50112">
    <property type="entry name" value="PAS"/>
    <property type="match status" value="2"/>
</dbReference>
<evidence type="ECO:0000256" key="7">
    <source>
        <dbReference type="ARBA" id="ARBA00022840"/>
    </source>
</evidence>
<dbReference type="Pfam" id="PF00989">
    <property type="entry name" value="PAS"/>
    <property type="match status" value="2"/>
</dbReference>
<evidence type="ECO:0000256" key="1">
    <source>
        <dbReference type="ARBA" id="ARBA00000085"/>
    </source>
</evidence>
<dbReference type="PANTHER" id="PTHR43065">
    <property type="entry name" value="SENSOR HISTIDINE KINASE"/>
    <property type="match status" value="1"/>
</dbReference>
<dbReference type="SMART" id="SM00387">
    <property type="entry name" value="HATPase_c"/>
    <property type="match status" value="1"/>
</dbReference>
<name>A0A223E6H0_9BACI</name>
<dbReference type="GO" id="GO:0006355">
    <property type="term" value="P:regulation of DNA-templated transcription"/>
    <property type="evidence" value="ECO:0007669"/>
    <property type="project" value="InterPro"/>
</dbReference>
<dbReference type="SMART" id="SM00388">
    <property type="entry name" value="HisKA"/>
    <property type="match status" value="1"/>
</dbReference>
<dbReference type="InterPro" id="IPR005467">
    <property type="entry name" value="His_kinase_dom"/>
</dbReference>
<dbReference type="GO" id="GO:0005524">
    <property type="term" value="F:ATP binding"/>
    <property type="evidence" value="ECO:0007669"/>
    <property type="project" value="UniProtKB-KW"/>
</dbReference>
<dbReference type="InterPro" id="IPR013767">
    <property type="entry name" value="PAS_fold"/>
</dbReference>
<keyword evidence="5" id="KW-0547">Nucleotide-binding</keyword>
<dbReference type="NCBIfam" id="TIGR00229">
    <property type="entry name" value="sensory_box"/>
    <property type="match status" value="3"/>
</dbReference>
<evidence type="ECO:0000256" key="6">
    <source>
        <dbReference type="ARBA" id="ARBA00022777"/>
    </source>
</evidence>
<evidence type="ECO:0000256" key="3">
    <source>
        <dbReference type="ARBA" id="ARBA00022553"/>
    </source>
</evidence>
<comment type="catalytic activity">
    <reaction evidence="1">
        <text>ATP + protein L-histidine = ADP + protein N-phospho-L-histidine.</text>
        <dbReference type="EC" id="2.7.13.3"/>
    </reaction>
</comment>
<dbReference type="Gene3D" id="3.30.565.10">
    <property type="entry name" value="Histidine kinase-like ATPase, C-terminal domain"/>
    <property type="match status" value="1"/>
</dbReference>
<dbReference type="InterPro" id="IPR000014">
    <property type="entry name" value="PAS"/>
</dbReference>
<dbReference type="CDD" id="cd00082">
    <property type="entry name" value="HisKA"/>
    <property type="match status" value="1"/>
</dbReference>
<gene>
    <name evidence="12" type="ORF">AP3564_11870</name>
</gene>
<dbReference type="EMBL" id="CP017703">
    <property type="protein sequence ID" value="ASS90826.1"/>
    <property type="molecule type" value="Genomic_DNA"/>
</dbReference>
<dbReference type="AlphaFoldDB" id="A0A223E6H0"/>
<protein>
    <recommendedName>
        <fullName evidence="2">histidine kinase</fullName>
        <ecNumber evidence="2">2.7.13.3</ecNumber>
    </recommendedName>
</protein>
<dbReference type="InterPro" id="IPR036890">
    <property type="entry name" value="HATPase_C_sf"/>
</dbReference>
<dbReference type="RefSeq" id="WP_094245549.1">
    <property type="nucleotide sequence ID" value="NZ_CP017703.1"/>
</dbReference>
<dbReference type="SUPFAM" id="SSF47384">
    <property type="entry name" value="Homodimeric domain of signal transducing histidine kinase"/>
    <property type="match status" value="1"/>
</dbReference>
<dbReference type="PRINTS" id="PR00344">
    <property type="entry name" value="BCTRLSENSOR"/>
</dbReference>
<feature type="domain" description="PAS" evidence="11">
    <location>
        <begin position="254"/>
        <end position="324"/>
    </location>
</feature>
<dbReference type="Gene3D" id="3.30.450.20">
    <property type="entry name" value="PAS domain"/>
    <property type="match status" value="3"/>
</dbReference>
<dbReference type="Gene3D" id="1.10.287.130">
    <property type="match status" value="1"/>
</dbReference>
<keyword evidence="8" id="KW-0749">Sporulation</keyword>
<dbReference type="InterPro" id="IPR003661">
    <property type="entry name" value="HisK_dim/P_dom"/>
</dbReference>
<organism evidence="12 13">
    <name type="scientific">Aeribacillus pallidus</name>
    <dbReference type="NCBI Taxonomy" id="33936"/>
    <lineage>
        <taxon>Bacteria</taxon>
        <taxon>Bacillati</taxon>
        <taxon>Bacillota</taxon>
        <taxon>Bacilli</taxon>
        <taxon>Bacillales</taxon>
        <taxon>Bacillaceae</taxon>
        <taxon>Aeribacillus</taxon>
    </lineage>
</organism>
<reference evidence="12 13" key="1">
    <citation type="submission" date="2016-10" db="EMBL/GenBank/DDBJ databases">
        <title>The whole genome sequencing and assembly of Aeribacillus pallidus KCTC3564 strain.</title>
        <authorList>
            <person name="Lee Y.-J."/>
            <person name="Park M.-K."/>
            <person name="Yi H."/>
            <person name="Bahn Y.-S."/>
            <person name="Kim J.F."/>
            <person name="Lee D.-W."/>
        </authorList>
    </citation>
    <scope>NUCLEOTIDE SEQUENCE [LARGE SCALE GENOMIC DNA]</scope>
    <source>
        <strain evidence="12 13">KCTC3564</strain>
    </source>
</reference>
<dbReference type="EC" id="2.7.13.3" evidence="2"/>
<dbReference type="InterPro" id="IPR036097">
    <property type="entry name" value="HisK_dim/P_sf"/>
</dbReference>
<evidence type="ECO:0000259" key="11">
    <source>
        <dbReference type="PROSITE" id="PS50112"/>
    </source>
</evidence>
<evidence type="ECO:0000256" key="8">
    <source>
        <dbReference type="ARBA" id="ARBA00022969"/>
    </source>
</evidence>
<dbReference type="FunFam" id="1.10.287.130:FF:000040">
    <property type="entry name" value="PAS domain-containing sensor histidine kinase"/>
    <property type="match status" value="1"/>
</dbReference>
<dbReference type="Proteomes" id="UP000214606">
    <property type="component" value="Chromosome"/>
</dbReference>
<evidence type="ECO:0000259" key="10">
    <source>
        <dbReference type="PROSITE" id="PS50109"/>
    </source>
</evidence>
<evidence type="ECO:0000256" key="4">
    <source>
        <dbReference type="ARBA" id="ARBA00022679"/>
    </source>
</evidence>
<evidence type="ECO:0000313" key="12">
    <source>
        <dbReference type="EMBL" id="ASS90826.1"/>
    </source>
</evidence>
<proteinExistence type="predicted"/>
<dbReference type="CDD" id="cd00075">
    <property type="entry name" value="HATPase"/>
    <property type="match status" value="1"/>
</dbReference>
<keyword evidence="6 12" id="KW-0418">Kinase</keyword>